<dbReference type="PANTHER" id="PTHR43648">
    <property type="entry name" value="ELECTRON TRANSFER FLAVOPROTEIN BETA SUBUNIT LYSINE METHYLTRANSFERASE"/>
    <property type="match status" value="1"/>
</dbReference>
<comment type="catalytic activity">
    <reaction evidence="6">
        <text>L-lysyl-[protein] + 3 S-adenosyl-L-methionine = N(6),N(6),N(6)-trimethyl-L-lysyl-[protein] + 3 S-adenosyl-L-homocysteine + 3 H(+)</text>
        <dbReference type="Rhea" id="RHEA:54192"/>
        <dbReference type="Rhea" id="RHEA-COMP:9752"/>
        <dbReference type="Rhea" id="RHEA-COMP:13826"/>
        <dbReference type="ChEBI" id="CHEBI:15378"/>
        <dbReference type="ChEBI" id="CHEBI:29969"/>
        <dbReference type="ChEBI" id="CHEBI:57856"/>
        <dbReference type="ChEBI" id="CHEBI:59789"/>
        <dbReference type="ChEBI" id="CHEBI:61961"/>
    </reaction>
</comment>
<dbReference type="InterPro" id="IPR029063">
    <property type="entry name" value="SAM-dependent_MTases_sf"/>
</dbReference>
<keyword evidence="4 6" id="KW-0808">Transferase</keyword>
<sequence length="294" mass="32949">MANTWWEIQVTCSPLLEDTIFWRFEDWHGRGTASERWGQQSRVKAYFPQEQFCNVDLAALALRFQQDALCLGINELPDVTWHLIEDEDWSKSWKKYWHPQPIGDRLLINPAWMDPPTDSSRLVLKLDPGTAFGTGTHPTTQLCLEALEMRLSDAQPVTLADIGCGSGILSIGAILLGAQQVYAVDTDPLAVKATGENRALNSMDASRIQVAQGSIDSLKVSEPVDGILCNILAEIIVELIPHFNAIAKESTWGILSGVLLEQSKWVADTLEAHNWTVATLWRREDWCCLNIRRP</sequence>
<keyword evidence="2 6" id="KW-0963">Cytoplasm</keyword>
<feature type="binding site" evidence="6">
    <location>
        <position position="163"/>
    </location>
    <ligand>
        <name>S-adenosyl-L-methionine</name>
        <dbReference type="ChEBI" id="CHEBI:59789"/>
    </ligand>
</feature>
<dbReference type="GO" id="GO:0032259">
    <property type="term" value="P:methylation"/>
    <property type="evidence" value="ECO:0007669"/>
    <property type="project" value="UniProtKB-KW"/>
</dbReference>
<dbReference type="Pfam" id="PF06325">
    <property type="entry name" value="PrmA"/>
    <property type="match status" value="1"/>
</dbReference>
<dbReference type="EC" id="2.1.1.-" evidence="6"/>
<evidence type="ECO:0000256" key="6">
    <source>
        <dbReference type="HAMAP-Rule" id="MF_00735"/>
    </source>
</evidence>
<organism evidence="7 8">
    <name type="scientific">Adonisia turfae CCMR0081</name>
    <dbReference type="NCBI Taxonomy" id="2292702"/>
    <lineage>
        <taxon>Bacteria</taxon>
        <taxon>Bacillati</taxon>
        <taxon>Cyanobacteriota</taxon>
        <taxon>Adonisia</taxon>
        <taxon>Adonisia turfae</taxon>
    </lineage>
</organism>
<dbReference type="InterPro" id="IPR004498">
    <property type="entry name" value="Ribosomal_PrmA_MeTrfase"/>
</dbReference>
<keyword evidence="5 6" id="KW-0949">S-adenosyl-L-methionine</keyword>
<feature type="binding site" evidence="6">
    <location>
        <position position="185"/>
    </location>
    <ligand>
        <name>S-adenosyl-L-methionine</name>
        <dbReference type="ChEBI" id="CHEBI:59789"/>
    </ligand>
</feature>
<name>A0A6M0RIF7_9CYAN</name>
<dbReference type="SUPFAM" id="SSF53335">
    <property type="entry name" value="S-adenosyl-L-methionine-dependent methyltransferases"/>
    <property type="match status" value="1"/>
</dbReference>
<keyword evidence="7" id="KW-0689">Ribosomal protein</keyword>
<keyword evidence="8" id="KW-1185">Reference proteome</keyword>
<dbReference type="NCBIfam" id="TIGR00406">
    <property type="entry name" value="prmA"/>
    <property type="match status" value="1"/>
</dbReference>
<evidence type="ECO:0000313" key="7">
    <source>
        <dbReference type="EMBL" id="NEZ55441.1"/>
    </source>
</evidence>
<comment type="function">
    <text evidence="6">Methylates ribosomal protein L11.</text>
</comment>
<evidence type="ECO:0000256" key="4">
    <source>
        <dbReference type="ARBA" id="ARBA00022679"/>
    </source>
</evidence>
<evidence type="ECO:0000256" key="3">
    <source>
        <dbReference type="ARBA" id="ARBA00022603"/>
    </source>
</evidence>
<dbReference type="PIRSF" id="PIRSF000401">
    <property type="entry name" value="RPL11_MTase"/>
    <property type="match status" value="1"/>
</dbReference>
<dbReference type="AlphaFoldDB" id="A0A6M0RIF7"/>
<dbReference type="InterPro" id="IPR050078">
    <property type="entry name" value="Ribosomal_L11_MeTrfase_PrmA"/>
</dbReference>
<protein>
    <recommendedName>
        <fullName evidence="6">Ribosomal protein L11 methyltransferase</fullName>
        <shortName evidence="6">L11 Mtase</shortName>
        <ecNumber evidence="6">2.1.1.-</ecNumber>
    </recommendedName>
</protein>
<dbReference type="Gene3D" id="3.40.50.150">
    <property type="entry name" value="Vaccinia Virus protein VP39"/>
    <property type="match status" value="1"/>
</dbReference>
<evidence type="ECO:0000313" key="8">
    <source>
        <dbReference type="Proteomes" id="UP000481033"/>
    </source>
</evidence>
<feature type="binding site" evidence="6">
    <location>
        <position position="140"/>
    </location>
    <ligand>
        <name>S-adenosyl-L-methionine</name>
        <dbReference type="ChEBI" id="CHEBI:59789"/>
    </ligand>
</feature>
<dbReference type="CDD" id="cd02440">
    <property type="entry name" value="AdoMet_MTases"/>
    <property type="match status" value="1"/>
</dbReference>
<keyword evidence="7" id="KW-0687">Ribonucleoprotein</keyword>
<feature type="binding site" evidence="6">
    <location>
        <position position="230"/>
    </location>
    <ligand>
        <name>S-adenosyl-L-methionine</name>
        <dbReference type="ChEBI" id="CHEBI:59789"/>
    </ligand>
</feature>
<dbReference type="EMBL" id="QXHD01000004">
    <property type="protein sequence ID" value="NEZ55441.1"/>
    <property type="molecule type" value="Genomic_DNA"/>
</dbReference>
<evidence type="ECO:0000256" key="5">
    <source>
        <dbReference type="ARBA" id="ARBA00022691"/>
    </source>
</evidence>
<dbReference type="GO" id="GO:0005840">
    <property type="term" value="C:ribosome"/>
    <property type="evidence" value="ECO:0007669"/>
    <property type="project" value="UniProtKB-KW"/>
</dbReference>
<dbReference type="GO" id="GO:0008276">
    <property type="term" value="F:protein methyltransferase activity"/>
    <property type="evidence" value="ECO:0007669"/>
    <property type="project" value="UniProtKB-UniRule"/>
</dbReference>
<comment type="caution">
    <text evidence="7">The sequence shown here is derived from an EMBL/GenBank/DDBJ whole genome shotgun (WGS) entry which is preliminary data.</text>
</comment>
<dbReference type="Proteomes" id="UP000481033">
    <property type="component" value="Unassembled WGS sequence"/>
</dbReference>
<evidence type="ECO:0000256" key="2">
    <source>
        <dbReference type="ARBA" id="ARBA00022490"/>
    </source>
</evidence>
<dbReference type="RefSeq" id="WP_163697301.1">
    <property type="nucleotide sequence ID" value="NZ_QXHD01000004.1"/>
</dbReference>
<dbReference type="GO" id="GO:0005737">
    <property type="term" value="C:cytoplasm"/>
    <property type="evidence" value="ECO:0007669"/>
    <property type="project" value="UniProtKB-SubCell"/>
</dbReference>
<reference evidence="7 8" key="1">
    <citation type="journal article" date="2020" name="Microb. Ecol.">
        <title>Ecogenomics of the Marine Benthic Filamentous Cyanobacterium Adonisia.</title>
        <authorList>
            <person name="Walter J.M."/>
            <person name="Coutinho F.H."/>
            <person name="Leomil L."/>
            <person name="Hargreaves P.I."/>
            <person name="Campeao M.E."/>
            <person name="Vieira V.V."/>
            <person name="Silva B.S."/>
            <person name="Fistarol G.O."/>
            <person name="Salomon P.S."/>
            <person name="Sawabe T."/>
            <person name="Mino S."/>
            <person name="Hosokawa M."/>
            <person name="Miyashita H."/>
            <person name="Maruyama F."/>
            <person name="van Verk M.C."/>
            <person name="Dutilh B.E."/>
            <person name="Thompson C.C."/>
            <person name="Thompson F.L."/>
        </authorList>
    </citation>
    <scope>NUCLEOTIDE SEQUENCE [LARGE SCALE GENOMIC DNA]</scope>
    <source>
        <strain evidence="7 8">CCMR0081</strain>
    </source>
</reference>
<evidence type="ECO:0000256" key="1">
    <source>
        <dbReference type="ARBA" id="ARBA00009741"/>
    </source>
</evidence>
<dbReference type="PANTHER" id="PTHR43648:SF1">
    <property type="entry name" value="ELECTRON TRANSFER FLAVOPROTEIN BETA SUBUNIT LYSINE METHYLTRANSFERASE"/>
    <property type="match status" value="1"/>
</dbReference>
<proteinExistence type="inferred from homology"/>
<comment type="subcellular location">
    <subcellularLocation>
        <location evidence="6">Cytoplasm</location>
    </subcellularLocation>
</comment>
<accession>A0A6M0RIF7</accession>
<comment type="similarity">
    <text evidence="1 6">Belongs to the methyltransferase superfamily. PrmA family.</text>
</comment>
<dbReference type="HAMAP" id="MF_00735">
    <property type="entry name" value="Methyltr_PrmA"/>
    <property type="match status" value="1"/>
</dbReference>
<gene>
    <name evidence="6" type="primary">prmA</name>
    <name evidence="7" type="ORF">DXZ20_07070</name>
</gene>
<keyword evidence="3 6" id="KW-0489">Methyltransferase</keyword>